<dbReference type="Gene3D" id="1.50.10.10">
    <property type="match status" value="1"/>
</dbReference>
<comment type="caution">
    <text evidence="5">The sequence shown here is derived from an EMBL/GenBank/DDBJ whole genome shotgun (WGS) entry which is preliminary data.</text>
</comment>
<keyword evidence="1" id="KW-0328">Glycosyltransferase</keyword>
<reference evidence="6" key="1">
    <citation type="journal article" date="2019" name="Int. J. Syst. Evol. Microbiol.">
        <title>The Global Catalogue of Microorganisms (GCM) 10K type strain sequencing project: providing services to taxonomists for standard genome sequencing and annotation.</title>
        <authorList>
            <consortium name="The Broad Institute Genomics Platform"/>
            <consortium name="The Broad Institute Genome Sequencing Center for Infectious Disease"/>
            <person name="Wu L."/>
            <person name="Ma J."/>
        </authorList>
    </citation>
    <scope>NUCLEOTIDE SEQUENCE [LARGE SCALE GENOMIC DNA]</scope>
    <source>
        <strain evidence="6">KCTC 42986</strain>
    </source>
</reference>
<dbReference type="Pfam" id="PF17167">
    <property type="entry name" value="Glyco_hydro_94"/>
    <property type="match status" value="1"/>
</dbReference>
<dbReference type="PANTHER" id="PTHR37469:SF2">
    <property type="entry name" value="CELLOBIONIC ACID PHOSPHORYLASE"/>
    <property type="match status" value="1"/>
</dbReference>
<evidence type="ECO:0000313" key="6">
    <source>
        <dbReference type="Proteomes" id="UP001595530"/>
    </source>
</evidence>
<name>A0ABV7F6S0_9BURK</name>
<keyword evidence="6" id="KW-1185">Reference proteome</keyword>
<evidence type="ECO:0000256" key="1">
    <source>
        <dbReference type="ARBA" id="ARBA00022676"/>
    </source>
</evidence>
<dbReference type="InterPro" id="IPR052047">
    <property type="entry name" value="GH94_Enzymes"/>
</dbReference>
<accession>A0ABV7F6S0</accession>
<keyword evidence="2" id="KW-0808">Transferase</keyword>
<evidence type="ECO:0000256" key="2">
    <source>
        <dbReference type="ARBA" id="ARBA00022679"/>
    </source>
</evidence>
<evidence type="ECO:0000256" key="3">
    <source>
        <dbReference type="SAM" id="MobiDB-lite"/>
    </source>
</evidence>
<dbReference type="GO" id="GO:0016787">
    <property type="term" value="F:hydrolase activity"/>
    <property type="evidence" value="ECO:0007669"/>
    <property type="project" value="UniProtKB-KW"/>
</dbReference>
<evidence type="ECO:0000259" key="4">
    <source>
        <dbReference type="Pfam" id="PF17167"/>
    </source>
</evidence>
<dbReference type="Proteomes" id="UP001595530">
    <property type="component" value="Unassembled WGS sequence"/>
</dbReference>
<dbReference type="RefSeq" id="WP_390332210.1">
    <property type="nucleotide sequence ID" value="NZ_JBHRTP010000054.1"/>
</dbReference>
<dbReference type="InterPro" id="IPR012341">
    <property type="entry name" value="6hp_glycosidase-like_sf"/>
</dbReference>
<dbReference type="InterPro" id="IPR033432">
    <property type="entry name" value="GH94_catalytic"/>
</dbReference>
<evidence type="ECO:0000313" key="5">
    <source>
        <dbReference type="EMBL" id="MFC3109781.1"/>
    </source>
</evidence>
<dbReference type="EMBL" id="JBHRTP010000054">
    <property type="protein sequence ID" value="MFC3109781.1"/>
    <property type="molecule type" value="Genomic_DNA"/>
</dbReference>
<feature type="region of interest" description="Disordered" evidence="3">
    <location>
        <begin position="1"/>
        <end position="24"/>
    </location>
</feature>
<keyword evidence="5" id="KW-0378">Hydrolase</keyword>
<feature type="domain" description="Glycosyl hydrolase 94 catalytic" evidence="4">
    <location>
        <begin position="15"/>
        <end position="139"/>
    </location>
</feature>
<dbReference type="SUPFAM" id="SSF48208">
    <property type="entry name" value="Six-hairpin glycosidases"/>
    <property type="match status" value="1"/>
</dbReference>
<sequence length="157" mass="17412">MNSCPCCANGSSRSPSDKQNDAIEQSSWDGDWCRRARFDHGSLLSSAKNSECRFDSIPRSWSVLSGAGNAQHARQAMDAVDRQLVRRKGALIQLLDPRFDQFEPNPGYIKGHLRGVRENGDQYTHAAVWAAMAFASAIGRRLTTLPCCRTPRMAARD</sequence>
<organism evidence="5 6">
    <name type="scientific">Undibacterium arcticum</name>
    <dbReference type="NCBI Taxonomy" id="1762892"/>
    <lineage>
        <taxon>Bacteria</taxon>
        <taxon>Pseudomonadati</taxon>
        <taxon>Pseudomonadota</taxon>
        <taxon>Betaproteobacteria</taxon>
        <taxon>Burkholderiales</taxon>
        <taxon>Oxalobacteraceae</taxon>
        <taxon>Undibacterium</taxon>
    </lineage>
</organism>
<protein>
    <submittedName>
        <fullName evidence="5">GH36-type glycosyl hydrolase domain-containing protein</fullName>
    </submittedName>
</protein>
<proteinExistence type="predicted"/>
<gene>
    <name evidence="5" type="ORF">ACFOFO_17730</name>
</gene>
<dbReference type="InterPro" id="IPR008928">
    <property type="entry name" value="6-hairpin_glycosidase_sf"/>
</dbReference>
<dbReference type="PANTHER" id="PTHR37469">
    <property type="entry name" value="CELLOBIONIC ACID PHOSPHORYLASE-RELATED"/>
    <property type="match status" value="1"/>
</dbReference>